<sequence length="433" mass="47476">MTDGARTVHSWVAGPGPCGTRRTKDNDGSGDRAVAQAPTDTPRYTRAVHGRLLVGVASGMARHLMVDPVVVRLAFMALSIGGVGVPVYLALYFFVPEEEAAEGEETGSDHQRKGREVSQLIAYTALALGLGLLFLLFGGVFDPLLWFMVFGALGAVILWQQANPAQRDEWMSTDVVPVGRKALMRAVTGVLLIVVGVIGFLVFQEQLQNARAGLTFAFTIIAGIGLVAAPWIIGLVRERDEERRERIRNAERAEIAAHIHDSVLHTLTMIQRRAEDPREVQRLARVQERALRSWLYQRPADAETTVRPGLERVAAEVEEEHGVPIEVVCVGDCDIDDGLSAVLRAAREAMVNASKYADTGTISVFGEVEEEEVLVFVRDRGVGFDLEEMPQDRMGVRGSILGRMERHGGTARVRTAPGEGTEVQLRMPRIPQF</sequence>
<evidence type="ECO:0000256" key="3">
    <source>
        <dbReference type="ARBA" id="ARBA00023012"/>
    </source>
</evidence>
<dbReference type="InterPro" id="IPR007168">
    <property type="entry name" value="Phageshock_PspC_N"/>
</dbReference>
<dbReference type="GO" id="GO:0000160">
    <property type="term" value="P:phosphorelay signal transduction system"/>
    <property type="evidence" value="ECO:0007669"/>
    <property type="project" value="UniProtKB-KW"/>
</dbReference>
<dbReference type="InterPro" id="IPR036890">
    <property type="entry name" value="HATPase_C_sf"/>
</dbReference>
<dbReference type="PANTHER" id="PTHR24421:SF61">
    <property type="entry name" value="OXYGEN SENSOR HISTIDINE KINASE NREB"/>
    <property type="match status" value="1"/>
</dbReference>
<evidence type="ECO:0000313" key="9">
    <source>
        <dbReference type="Proteomes" id="UP000654947"/>
    </source>
</evidence>
<accession>A0A918XC88</accession>
<dbReference type="Pfam" id="PF04024">
    <property type="entry name" value="PspC"/>
    <property type="match status" value="1"/>
</dbReference>
<name>A0A918XC88_9ACTN</name>
<evidence type="ECO:0000256" key="5">
    <source>
        <dbReference type="SAM" id="Phobius"/>
    </source>
</evidence>
<keyword evidence="5" id="KW-0472">Membrane</keyword>
<feature type="transmembrane region" description="Helical" evidence="5">
    <location>
        <begin position="120"/>
        <end position="138"/>
    </location>
</feature>
<feature type="domain" description="Phage shock protein PspC N-terminal" evidence="7">
    <location>
        <begin position="43"/>
        <end position="98"/>
    </location>
</feature>
<evidence type="ECO:0000259" key="6">
    <source>
        <dbReference type="Pfam" id="PF02518"/>
    </source>
</evidence>
<gene>
    <name evidence="8" type="ORF">GCM10007147_19830</name>
</gene>
<evidence type="ECO:0000256" key="4">
    <source>
        <dbReference type="SAM" id="MobiDB-lite"/>
    </source>
</evidence>
<dbReference type="InterPro" id="IPR003594">
    <property type="entry name" value="HATPase_dom"/>
</dbReference>
<evidence type="ECO:0000259" key="7">
    <source>
        <dbReference type="Pfam" id="PF04024"/>
    </source>
</evidence>
<dbReference type="Proteomes" id="UP000654947">
    <property type="component" value="Unassembled WGS sequence"/>
</dbReference>
<feature type="transmembrane region" description="Helical" evidence="5">
    <location>
        <begin position="73"/>
        <end position="95"/>
    </location>
</feature>
<dbReference type="GO" id="GO:0016301">
    <property type="term" value="F:kinase activity"/>
    <property type="evidence" value="ECO:0007669"/>
    <property type="project" value="UniProtKB-KW"/>
</dbReference>
<reference evidence="8 9" key="1">
    <citation type="journal article" date="2014" name="Int. J. Syst. Evol. Microbiol.">
        <title>Complete genome sequence of Corynebacterium casei LMG S-19264T (=DSM 44701T), isolated from a smear-ripened cheese.</title>
        <authorList>
            <consortium name="US DOE Joint Genome Institute (JGI-PGF)"/>
            <person name="Walter F."/>
            <person name="Albersmeier A."/>
            <person name="Kalinowski J."/>
            <person name="Ruckert C."/>
        </authorList>
    </citation>
    <scope>NUCLEOTIDE SEQUENCE [LARGE SCALE GENOMIC DNA]</scope>
    <source>
        <strain evidence="8 9">KCTC 19473</strain>
    </source>
</reference>
<feature type="domain" description="Histidine kinase/HSP90-like ATPase" evidence="6">
    <location>
        <begin position="343"/>
        <end position="429"/>
    </location>
</feature>
<proteinExistence type="predicted"/>
<feature type="region of interest" description="Disordered" evidence="4">
    <location>
        <begin position="1"/>
        <end position="39"/>
    </location>
</feature>
<dbReference type="InterPro" id="IPR050482">
    <property type="entry name" value="Sensor_HK_TwoCompSys"/>
</dbReference>
<dbReference type="EMBL" id="BMXL01000007">
    <property type="protein sequence ID" value="GHD23970.1"/>
    <property type="molecule type" value="Genomic_DNA"/>
</dbReference>
<dbReference type="Gene3D" id="3.30.565.10">
    <property type="entry name" value="Histidine kinase-like ATPase, C-terminal domain"/>
    <property type="match status" value="1"/>
</dbReference>
<evidence type="ECO:0000313" key="8">
    <source>
        <dbReference type="EMBL" id="GHD23970.1"/>
    </source>
</evidence>
<comment type="caution">
    <text evidence="8">The sequence shown here is derived from an EMBL/GenBank/DDBJ whole genome shotgun (WGS) entry which is preliminary data.</text>
</comment>
<dbReference type="AlphaFoldDB" id="A0A918XC88"/>
<keyword evidence="2 8" id="KW-0418">Kinase</keyword>
<keyword evidence="5" id="KW-1133">Transmembrane helix</keyword>
<organism evidence="8 9">
    <name type="scientific">Nocardiopsis kunsanensis</name>
    <dbReference type="NCBI Taxonomy" id="141693"/>
    <lineage>
        <taxon>Bacteria</taxon>
        <taxon>Bacillati</taxon>
        <taxon>Actinomycetota</taxon>
        <taxon>Actinomycetes</taxon>
        <taxon>Streptosporangiales</taxon>
        <taxon>Nocardiopsidaceae</taxon>
        <taxon>Nocardiopsis</taxon>
    </lineage>
</organism>
<feature type="transmembrane region" description="Helical" evidence="5">
    <location>
        <begin position="215"/>
        <end position="236"/>
    </location>
</feature>
<keyword evidence="3" id="KW-0902">Two-component regulatory system</keyword>
<keyword evidence="1" id="KW-0808">Transferase</keyword>
<evidence type="ECO:0000256" key="1">
    <source>
        <dbReference type="ARBA" id="ARBA00022679"/>
    </source>
</evidence>
<evidence type="ECO:0000256" key="2">
    <source>
        <dbReference type="ARBA" id="ARBA00022777"/>
    </source>
</evidence>
<dbReference type="PANTHER" id="PTHR24421">
    <property type="entry name" value="NITRATE/NITRITE SENSOR PROTEIN NARX-RELATED"/>
    <property type="match status" value="1"/>
</dbReference>
<keyword evidence="5" id="KW-0812">Transmembrane</keyword>
<keyword evidence="9" id="KW-1185">Reference proteome</keyword>
<protein>
    <submittedName>
        <fullName evidence="8">Histidine kinase</fullName>
    </submittedName>
</protein>
<dbReference type="Pfam" id="PF02518">
    <property type="entry name" value="HATPase_c"/>
    <property type="match status" value="1"/>
</dbReference>
<feature type="transmembrane region" description="Helical" evidence="5">
    <location>
        <begin position="144"/>
        <end position="162"/>
    </location>
</feature>
<feature type="transmembrane region" description="Helical" evidence="5">
    <location>
        <begin position="182"/>
        <end position="203"/>
    </location>
</feature>
<dbReference type="SUPFAM" id="SSF55874">
    <property type="entry name" value="ATPase domain of HSP90 chaperone/DNA topoisomerase II/histidine kinase"/>
    <property type="match status" value="1"/>
</dbReference>